<dbReference type="Proteomes" id="UP000822369">
    <property type="component" value="Chromosome 1"/>
</dbReference>
<evidence type="ECO:0000256" key="2">
    <source>
        <dbReference type="ARBA" id="ARBA00004629"/>
    </source>
</evidence>
<dbReference type="EMBL" id="JAAVVJ010000001">
    <property type="protein sequence ID" value="KAF7231205.1"/>
    <property type="molecule type" value="Genomic_DNA"/>
</dbReference>
<dbReference type="AlphaFoldDB" id="A0A9D3C4K1"/>
<dbReference type="GO" id="GO:0007059">
    <property type="term" value="P:chromosome segregation"/>
    <property type="evidence" value="ECO:0007669"/>
    <property type="project" value="TreeGrafter"/>
</dbReference>
<dbReference type="Pfam" id="PF15510">
    <property type="entry name" value="CENP-W"/>
    <property type="match status" value="1"/>
</dbReference>
<dbReference type="OMA" id="IKVHHVK"/>
<dbReference type="GO" id="GO:0005654">
    <property type="term" value="C:nucleoplasm"/>
    <property type="evidence" value="ECO:0007669"/>
    <property type="project" value="TreeGrafter"/>
</dbReference>
<evidence type="ECO:0000313" key="8">
    <source>
        <dbReference type="EMBL" id="KAF7231205.1"/>
    </source>
</evidence>
<dbReference type="GO" id="GO:0003677">
    <property type="term" value="F:DNA binding"/>
    <property type="evidence" value="ECO:0007669"/>
    <property type="project" value="InterPro"/>
</dbReference>
<name>A0A9D3C4K1_NOTFU</name>
<dbReference type="InterPro" id="IPR009072">
    <property type="entry name" value="Histone-fold"/>
</dbReference>
<comment type="subcellular location">
    <subcellularLocation>
        <location evidence="2">Chromosome</location>
        <location evidence="2">Centromere</location>
        <location evidence="2">Kinetochore</location>
    </subcellularLocation>
    <subcellularLocation>
        <location evidence="1">Nucleus</location>
    </subcellularLocation>
</comment>
<keyword evidence="6" id="KW-0137">Centromere</keyword>
<accession>A0A9D3C4K1</accession>
<dbReference type="KEGG" id="nfu:107378019"/>
<dbReference type="InterPro" id="IPR028847">
    <property type="entry name" value="CENP-W"/>
</dbReference>
<comment type="similarity">
    <text evidence="7">Belongs to the CENP-W/WIP1 family.</text>
</comment>
<evidence type="ECO:0000256" key="7">
    <source>
        <dbReference type="ARBA" id="ARBA00038432"/>
    </source>
</evidence>
<dbReference type="GO" id="GO:0000776">
    <property type="term" value="C:kinetochore"/>
    <property type="evidence" value="ECO:0007669"/>
    <property type="project" value="UniProtKB-KW"/>
</dbReference>
<dbReference type="GO" id="GO:0046982">
    <property type="term" value="F:protein heterodimerization activity"/>
    <property type="evidence" value="ECO:0007669"/>
    <property type="project" value="InterPro"/>
</dbReference>
<keyword evidence="4" id="KW-0995">Kinetochore</keyword>
<evidence type="ECO:0000256" key="5">
    <source>
        <dbReference type="ARBA" id="ARBA00023242"/>
    </source>
</evidence>
<keyword evidence="3" id="KW-0158">Chromosome</keyword>
<dbReference type="Gene3D" id="1.10.20.10">
    <property type="entry name" value="Histone, subunit A"/>
    <property type="match status" value="1"/>
</dbReference>
<organism evidence="8 9">
    <name type="scientific">Nothobranchius furzeri</name>
    <name type="common">Turquoise killifish</name>
    <dbReference type="NCBI Taxonomy" id="105023"/>
    <lineage>
        <taxon>Eukaryota</taxon>
        <taxon>Metazoa</taxon>
        <taxon>Chordata</taxon>
        <taxon>Craniata</taxon>
        <taxon>Vertebrata</taxon>
        <taxon>Euteleostomi</taxon>
        <taxon>Actinopterygii</taxon>
        <taxon>Neopterygii</taxon>
        <taxon>Teleostei</taxon>
        <taxon>Neoteleostei</taxon>
        <taxon>Acanthomorphata</taxon>
        <taxon>Ovalentaria</taxon>
        <taxon>Atherinomorphae</taxon>
        <taxon>Cyprinodontiformes</taxon>
        <taxon>Nothobranchiidae</taxon>
        <taxon>Nothobranchius</taxon>
    </lineage>
</organism>
<dbReference type="GO" id="GO:0000278">
    <property type="term" value="P:mitotic cell cycle"/>
    <property type="evidence" value="ECO:0007669"/>
    <property type="project" value="InterPro"/>
</dbReference>
<evidence type="ECO:0000256" key="4">
    <source>
        <dbReference type="ARBA" id="ARBA00022838"/>
    </source>
</evidence>
<proteinExistence type="inferred from homology"/>
<evidence type="ECO:0000256" key="1">
    <source>
        <dbReference type="ARBA" id="ARBA00004123"/>
    </source>
</evidence>
<comment type="caution">
    <text evidence="8">The sequence shown here is derived from an EMBL/GenBank/DDBJ whole genome shotgun (WGS) entry which is preliminary data.</text>
</comment>
<dbReference type="PANTHER" id="PTHR34832:SF1">
    <property type="entry name" value="CENTROMERE PROTEIN W"/>
    <property type="match status" value="1"/>
</dbReference>
<dbReference type="OrthoDB" id="2543597at2759"/>
<evidence type="ECO:0000313" key="9">
    <source>
        <dbReference type="Proteomes" id="UP000822369"/>
    </source>
</evidence>
<dbReference type="PANTHER" id="PTHR34832">
    <property type="entry name" value="CENTROMERE PROTEIN W"/>
    <property type="match status" value="1"/>
</dbReference>
<dbReference type="GO" id="GO:0051382">
    <property type="term" value="P:kinetochore assembly"/>
    <property type="evidence" value="ECO:0007669"/>
    <property type="project" value="InterPro"/>
</dbReference>
<evidence type="ECO:0000256" key="3">
    <source>
        <dbReference type="ARBA" id="ARBA00022454"/>
    </source>
</evidence>
<gene>
    <name evidence="8" type="ORF">G4P62_004591</name>
</gene>
<dbReference type="InterPro" id="IPR052484">
    <property type="entry name" value="CENP-W/WIP1"/>
</dbReference>
<keyword evidence="5" id="KW-0539">Nucleus</keyword>
<reference evidence="8" key="1">
    <citation type="submission" date="2020-03" db="EMBL/GenBank/DDBJ databases">
        <title>Intra-Species Differences in Population Size shape Life History and Genome Evolution.</title>
        <authorList>
            <person name="Willemsen D."/>
            <person name="Cui R."/>
            <person name="Valenzano D.R."/>
        </authorList>
    </citation>
    <scope>NUCLEOTIDE SEQUENCE</scope>
    <source>
        <strain evidence="8">GRZ</strain>
        <tissue evidence="8">Whole</tissue>
    </source>
</reference>
<protein>
    <submittedName>
        <fullName evidence="8">Centromere protein W-like</fullName>
    </submittedName>
</protein>
<evidence type="ECO:0000256" key="6">
    <source>
        <dbReference type="ARBA" id="ARBA00023328"/>
    </source>
</evidence>
<sequence>MLKKPPKLQHTIKSKAKGRIKMRPASIAMAELLTLVFLSSLAEEAAAKAFEEKSSTIKAHHVKAVSKKVLKKARG</sequence>